<dbReference type="InParanoid" id="E8MYH3"/>
<comment type="subcellular location">
    <subcellularLocation>
        <location evidence="1">Cell membrane</location>
    </subcellularLocation>
</comment>
<dbReference type="PROSITE" id="PS50893">
    <property type="entry name" value="ABC_TRANSPORTER_2"/>
    <property type="match status" value="2"/>
</dbReference>
<dbReference type="InterPro" id="IPR050095">
    <property type="entry name" value="ECF_ABC_transporter_ATP-bd"/>
</dbReference>
<dbReference type="eggNOG" id="COG1122">
    <property type="taxonomic scope" value="Bacteria"/>
</dbReference>
<dbReference type="Gene3D" id="3.40.50.300">
    <property type="entry name" value="P-loop containing nucleotide triphosphate hydrolases"/>
    <property type="match status" value="2"/>
</dbReference>
<dbReference type="InterPro" id="IPR015856">
    <property type="entry name" value="ABC_transpr_CbiO/EcfA_su"/>
</dbReference>
<dbReference type="PANTHER" id="PTHR43553">
    <property type="entry name" value="HEAVY METAL TRANSPORTER"/>
    <property type="match status" value="1"/>
</dbReference>
<dbReference type="Pfam" id="PF00005">
    <property type="entry name" value="ABC_tran"/>
    <property type="match status" value="2"/>
</dbReference>
<evidence type="ECO:0000256" key="7">
    <source>
        <dbReference type="ARBA" id="ARBA00022967"/>
    </source>
</evidence>
<keyword evidence="4" id="KW-1003">Cell membrane</keyword>
<evidence type="ECO:0000256" key="2">
    <source>
        <dbReference type="ARBA" id="ARBA00005417"/>
    </source>
</evidence>
<keyword evidence="5" id="KW-0547">Nucleotide-binding</keyword>
<dbReference type="GO" id="GO:0016887">
    <property type="term" value="F:ATP hydrolysis activity"/>
    <property type="evidence" value="ECO:0007669"/>
    <property type="project" value="InterPro"/>
</dbReference>
<evidence type="ECO:0000256" key="4">
    <source>
        <dbReference type="ARBA" id="ARBA00022475"/>
    </source>
</evidence>
<name>E8MYH3_ANATU</name>
<keyword evidence="6 10" id="KW-0067">ATP-binding</keyword>
<evidence type="ECO:0000256" key="5">
    <source>
        <dbReference type="ARBA" id="ARBA00022741"/>
    </source>
</evidence>
<evidence type="ECO:0000259" key="9">
    <source>
        <dbReference type="PROSITE" id="PS50893"/>
    </source>
</evidence>
<dbReference type="EMBL" id="AP012029">
    <property type="protein sequence ID" value="BAJ62118.1"/>
    <property type="molecule type" value="Genomic_DNA"/>
</dbReference>
<dbReference type="Proteomes" id="UP000008922">
    <property type="component" value="Chromosome"/>
</dbReference>
<dbReference type="CDD" id="cd03225">
    <property type="entry name" value="ABC_cobalt_CbiO_domain1"/>
    <property type="match status" value="2"/>
</dbReference>
<organism evidence="10 11">
    <name type="scientific">Anaerolinea thermophila (strain DSM 14523 / JCM 11388 / NBRC 100420 / UNI-1)</name>
    <dbReference type="NCBI Taxonomy" id="926569"/>
    <lineage>
        <taxon>Bacteria</taxon>
        <taxon>Bacillati</taxon>
        <taxon>Chloroflexota</taxon>
        <taxon>Anaerolineae</taxon>
        <taxon>Anaerolineales</taxon>
        <taxon>Anaerolineaceae</taxon>
        <taxon>Anaerolinea</taxon>
    </lineage>
</organism>
<dbReference type="GO" id="GO:0042626">
    <property type="term" value="F:ATPase-coupled transmembrane transporter activity"/>
    <property type="evidence" value="ECO:0007669"/>
    <property type="project" value="TreeGrafter"/>
</dbReference>
<reference evidence="10 11" key="1">
    <citation type="submission" date="2010-12" db="EMBL/GenBank/DDBJ databases">
        <title>Whole genome sequence of Anaerolinea thermophila UNI-1.</title>
        <authorList>
            <person name="Narita-Yamada S."/>
            <person name="Kishi E."/>
            <person name="Watanabe Y."/>
            <person name="Takasaki K."/>
            <person name="Ankai A."/>
            <person name="Oguchi A."/>
            <person name="Fukui S."/>
            <person name="Takahashi M."/>
            <person name="Yashiro I."/>
            <person name="Hosoyama A."/>
            <person name="Sekiguchi Y."/>
            <person name="Hanada S."/>
            <person name="Fujita N."/>
        </authorList>
    </citation>
    <scope>NUCLEOTIDE SEQUENCE [LARGE SCALE GENOMIC DNA]</scope>
    <source>
        <strain evidence="11">DSM 14523 / JCM 11388 / NBRC 100420 / UNI-1</strain>
    </source>
</reference>
<sequence length="600" mass="65668">MAHTPPDGGEFSPPSFCLLVQSSRMDNHPPLVRFESVSYQYPHRSDFALQEINLSLRRGELLGVIGATGAGKTTFCLTLNGIVPQFYGGRFFGKLSVAGLDTVDTPIHQLARHVGMVLEDPETQLIATSVENEIAFALENLNVPAEEIRARIPRVLEMVRLENLPKRHPSELSGGQKQRLAIAAALAVQPDLLVLDEPVSQLDPQGAQEVFAVLRELNRTLGMTMIISGHAAEELAESAQRLILLAGGKIAAEGTPEEIYGNIPLLEACGVRPPQVTQTFWLVRHLLPKAQALPVRLDEGMRLLDALPRPARLPQMPPAAAPRPPAEPLIAVRDLHHTYPNGTQALCGVTLDIRAGEYLLIAGQNGAGKSTLVRHFVNLLQPTRGEVRFSGQDTRTLSTADAARRIGYVGQNPDVQLFNRTVEEEIAFALKHLHYPADEIRRRTEAALEALRLNDVRQRHPFSLPKGDRARVVIAAVLALEPEVLIFDEPTTGQDLAGATAILDITRDLHRLGKTVLVITHHLYLMPGYAERVILLGRGRLLLDAPLREAYHNLAALERTALTPPQAVKLAQALGARWQVSLPLLTPQEVAQCWSAEGAP</sequence>
<evidence type="ECO:0000313" key="11">
    <source>
        <dbReference type="Proteomes" id="UP000008922"/>
    </source>
</evidence>
<keyword evidence="7" id="KW-1278">Translocase</keyword>
<evidence type="ECO:0000256" key="1">
    <source>
        <dbReference type="ARBA" id="ARBA00004236"/>
    </source>
</evidence>
<dbReference type="InterPro" id="IPR003593">
    <property type="entry name" value="AAA+_ATPase"/>
</dbReference>
<dbReference type="NCBIfam" id="NF010167">
    <property type="entry name" value="PRK13648.1"/>
    <property type="match status" value="2"/>
</dbReference>
<accession>E8MYH3</accession>
<feature type="domain" description="ABC transporter" evidence="9">
    <location>
        <begin position="32"/>
        <end position="272"/>
    </location>
</feature>
<feature type="domain" description="ABC transporter" evidence="9">
    <location>
        <begin position="330"/>
        <end position="563"/>
    </location>
</feature>
<dbReference type="InterPro" id="IPR003439">
    <property type="entry name" value="ABC_transporter-like_ATP-bd"/>
</dbReference>
<evidence type="ECO:0000256" key="8">
    <source>
        <dbReference type="ARBA" id="ARBA00023136"/>
    </source>
</evidence>
<dbReference type="InterPro" id="IPR027417">
    <property type="entry name" value="P-loop_NTPase"/>
</dbReference>
<comment type="similarity">
    <text evidence="2">Belongs to the ABC transporter superfamily.</text>
</comment>
<dbReference type="GO" id="GO:0005524">
    <property type="term" value="F:ATP binding"/>
    <property type="evidence" value="ECO:0007669"/>
    <property type="project" value="UniProtKB-KW"/>
</dbReference>
<dbReference type="KEGG" id="atm:ANT_00840"/>
<proteinExistence type="inferred from homology"/>
<keyword evidence="8" id="KW-0472">Membrane</keyword>
<keyword evidence="3" id="KW-0813">Transport</keyword>
<protein>
    <submittedName>
        <fullName evidence="10">Cobalt ABC transporter ATP-binding protein</fullName>
    </submittedName>
</protein>
<dbReference type="STRING" id="926569.ANT_00840"/>
<keyword evidence="11" id="KW-1185">Reference proteome</keyword>
<dbReference type="AlphaFoldDB" id="E8MYH3"/>
<dbReference type="SUPFAM" id="SSF52540">
    <property type="entry name" value="P-loop containing nucleoside triphosphate hydrolases"/>
    <property type="match status" value="2"/>
</dbReference>
<evidence type="ECO:0000256" key="3">
    <source>
        <dbReference type="ARBA" id="ARBA00022448"/>
    </source>
</evidence>
<dbReference type="PROSITE" id="PS00211">
    <property type="entry name" value="ABC_TRANSPORTER_1"/>
    <property type="match status" value="1"/>
</dbReference>
<dbReference type="HOGENOM" id="CLU_000604_86_7_0"/>
<dbReference type="GO" id="GO:0043190">
    <property type="term" value="C:ATP-binding cassette (ABC) transporter complex"/>
    <property type="evidence" value="ECO:0007669"/>
    <property type="project" value="TreeGrafter"/>
</dbReference>
<dbReference type="InterPro" id="IPR017871">
    <property type="entry name" value="ABC_transporter-like_CS"/>
</dbReference>
<gene>
    <name evidence="10" type="ordered locus">ANT_00840</name>
</gene>
<dbReference type="PANTHER" id="PTHR43553:SF24">
    <property type="entry name" value="ENERGY-COUPLING FACTOR TRANSPORTER ATP-BINDING PROTEIN ECFA1"/>
    <property type="match status" value="1"/>
</dbReference>
<evidence type="ECO:0000313" key="10">
    <source>
        <dbReference type="EMBL" id="BAJ62118.1"/>
    </source>
</evidence>
<evidence type="ECO:0000256" key="6">
    <source>
        <dbReference type="ARBA" id="ARBA00022840"/>
    </source>
</evidence>
<dbReference type="FunFam" id="3.40.50.300:FF:000224">
    <property type="entry name" value="Energy-coupling factor transporter ATP-binding protein EcfA"/>
    <property type="match status" value="2"/>
</dbReference>
<dbReference type="SMART" id="SM00382">
    <property type="entry name" value="AAA"/>
    <property type="match status" value="2"/>
</dbReference>